<comment type="caution">
    <text evidence="2">The sequence shown here is derived from an EMBL/GenBank/DDBJ whole genome shotgun (WGS) entry which is preliminary data.</text>
</comment>
<dbReference type="Proteomes" id="UP000326759">
    <property type="component" value="Unassembled WGS sequence"/>
</dbReference>
<protein>
    <submittedName>
        <fullName evidence="2">Uncharacterized protein</fullName>
    </submittedName>
</protein>
<name>A0A5N5TEV6_9CRUS</name>
<keyword evidence="3" id="KW-1185">Reference proteome</keyword>
<proteinExistence type="predicted"/>
<feature type="signal peptide" evidence="1">
    <location>
        <begin position="1"/>
        <end position="17"/>
    </location>
</feature>
<evidence type="ECO:0000313" key="2">
    <source>
        <dbReference type="EMBL" id="KAB7505204.1"/>
    </source>
</evidence>
<dbReference type="AlphaFoldDB" id="A0A5N5TEV6"/>
<dbReference type="EMBL" id="SEYY01001624">
    <property type="protein sequence ID" value="KAB7505204.1"/>
    <property type="molecule type" value="Genomic_DNA"/>
</dbReference>
<organism evidence="2 3">
    <name type="scientific">Armadillidium nasatum</name>
    <dbReference type="NCBI Taxonomy" id="96803"/>
    <lineage>
        <taxon>Eukaryota</taxon>
        <taxon>Metazoa</taxon>
        <taxon>Ecdysozoa</taxon>
        <taxon>Arthropoda</taxon>
        <taxon>Crustacea</taxon>
        <taxon>Multicrustacea</taxon>
        <taxon>Malacostraca</taxon>
        <taxon>Eumalacostraca</taxon>
        <taxon>Peracarida</taxon>
        <taxon>Isopoda</taxon>
        <taxon>Oniscidea</taxon>
        <taxon>Crinocheta</taxon>
        <taxon>Armadillidiidae</taxon>
        <taxon>Armadillidium</taxon>
    </lineage>
</organism>
<evidence type="ECO:0000313" key="3">
    <source>
        <dbReference type="Proteomes" id="UP000326759"/>
    </source>
</evidence>
<gene>
    <name evidence="2" type="ORF">Anas_06092</name>
</gene>
<sequence>MLEFGLVGNFLPLLTFAKVEINNKCYIKGCDPLSYEVEFTLTNEDRCVQVGLMFLEKNKIFYAFSPTCQKISTAFFESSKYIEMKRNRCYAVDPNRGAFWNKIECWDYLTISDFPSNNKGLDFVILKKFGGHEDYRFPVANDDWTLDEVYPPYFDKNGMPLPRELVQKSRNPKKETENVERYGCALI</sequence>
<feature type="chain" id="PRO_5024380320" evidence="1">
    <location>
        <begin position="18"/>
        <end position="187"/>
    </location>
</feature>
<reference evidence="2 3" key="1">
    <citation type="journal article" date="2019" name="PLoS Biol.">
        <title>Sex chromosomes control vertical transmission of feminizing Wolbachia symbionts in an isopod.</title>
        <authorList>
            <person name="Becking T."/>
            <person name="Chebbi M.A."/>
            <person name="Giraud I."/>
            <person name="Moumen B."/>
            <person name="Laverre T."/>
            <person name="Caubet Y."/>
            <person name="Peccoud J."/>
            <person name="Gilbert C."/>
            <person name="Cordaux R."/>
        </authorList>
    </citation>
    <scope>NUCLEOTIDE SEQUENCE [LARGE SCALE GENOMIC DNA]</scope>
    <source>
        <strain evidence="2">ANa2</strain>
        <tissue evidence="2">Whole body excluding digestive tract and cuticle</tissue>
    </source>
</reference>
<accession>A0A5N5TEV6</accession>
<keyword evidence="1" id="KW-0732">Signal</keyword>
<evidence type="ECO:0000256" key="1">
    <source>
        <dbReference type="SAM" id="SignalP"/>
    </source>
</evidence>